<proteinExistence type="predicted"/>
<dbReference type="AlphaFoldDB" id="A0A2Z4GBJ3"/>
<dbReference type="OrthoDB" id="951199at2"/>
<evidence type="ECO:0000313" key="2">
    <source>
        <dbReference type="Proteomes" id="UP000249873"/>
    </source>
</evidence>
<dbReference type="KEGG" id="als:DJ013_10460"/>
<reference evidence="1 2" key="1">
    <citation type="submission" date="2018-05" db="EMBL/GenBank/DDBJ databases">
        <title>Complete genome sequence of Arcticibacterium luteifluviistationis SM1504T, a cytophagaceae bacterium isolated from Arctic surface seawater.</title>
        <authorList>
            <person name="Li Y."/>
            <person name="Qin Q.-L."/>
        </authorList>
    </citation>
    <scope>NUCLEOTIDE SEQUENCE [LARGE SCALE GENOMIC DNA]</scope>
    <source>
        <strain evidence="1 2">SM1504</strain>
    </source>
</reference>
<evidence type="ECO:0000313" key="1">
    <source>
        <dbReference type="EMBL" id="AWV98567.1"/>
    </source>
</evidence>
<protein>
    <submittedName>
        <fullName evidence="1">Uncharacterized protein</fullName>
    </submittedName>
</protein>
<gene>
    <name evidence="1" type="ORF">DJ013_10460</name>
</gene>
<name>A0A2Z4GBJ3_9BACT</name>
<keyword evidence="2" id="KW-1185">Reference proteome</keyword>
<accession>A0A2Z4GBJ3</accession>
<dbReference type="Proteomes" id="UP000249873">
    <property type="component" value="Chromosome"/>
</dbReference>
<sequence length="198" mass="22252">MMNALFLYISLNYQSSREIHKHSQLIKKRNMKKVLLLVSVLIFTSKAAFSFVDNKDSDAGTTNINTVSVTNFSLNKLGSQVKVSWFSTEGSNFESIVLEKAENIEDFKSLQSFRSFNSEKALRYISVDIKPAVGQNNYRLKIINKDGSETYSEVISIGVRPEVTKEVAPAPVKRKVQNNKYGLDTLNLFSSNQIINAA</sequence>
<organism evidence="1 2">
    <name type="scientific">Arcticibacterium luteifluviistationis</name>
    <dbReference type="NCBI Taxonomy" id="1784714"/>
    <lineage>
        <taxon>Bacteria</taxon>
        <taxon>Pseudomonadati</taxon>
        <taxon>Bacteroidota</taxon>
        <taxon>Cytophagia</taxon>
        <taxon>Cytophagales</taxon>
        <taxon>Leadbetterellaceae</taxon>
        <taxon>Arcticibacterium</taxon>
    </lineage>
</organism>
<dbReference type="EMBL" id="CP029480">
    <property type="protein sequence ID" value="AWV98567.1"/>
    <property type="molecule type" value="Genomic_DNA"/>
</dbReference>